<evidence type="ECO:0000313" key="1">
    <source>
        <dbReference type="EMBL" id="RGL88140.1"/>
    </source>
</evidence>
<gene>
    <name evidence="1" type="ORF">DXC44_04070</name>
</gene>
<proteinExistence type="predicted"/>
<dbReference type="RefSeq" id="WP_016271709.1">
    <property type="nucleotide sequence ID" value="NZ_JACBPU010000012.1"/>
</dbReference>
<name>A0A396ASP1_PHOVU</name>
<dbReference type="EMBL" id="QSSN01000003">
    <property type="protein sequence ID" value="RGL88140.1"/>
    <property type="molecule type" value="Genomic_DNA"/>
</dbReference>
<accession>A0A396ASP1</accession>
<dbReference type="Gene3D" id="2.40.160.20">
    <property type="match status" value="1"/>
</dbReference>
<protein>
    <submittedName>
        <fullName evidence="1">DUF3237 family protein</fullName>
    </submittedName>
</protein>
<dbReference type="Proteomes" id="UP000261278">
    <property type="component" value="Unassembled WGS sequence"/>
</dbReference>
<dbReference type="Pfam" id="PF11578">
    <property type="entry name" value="DUF3237"/>
    <property type="match status" value="1"/>
</dbReference>
<evidence type="ECO:0000313" key="2">
    <source>
        <dbReference type="Proteomes" id="UP000261278"/>
    </source>
</evidence>
<dbReference type="AlphaFoldDB" id="A0A396ASP1"/>
<comment type="caution">
    <text evidence="1">The sequence shown here is derived from an EMBL/GenBank/DDBJ whole genome shotgun (WGS) entry which is preliminary data.</text>
</comment>
<organism evidence="1 2">
    <name type="scientific">Phocaeicola vulgatus</name>
    <name type="common">Bacteroides vulgatus</name>
    <dbReference type="NCBI Taxonomy" id="821"/>
    <lineage>
        <taxon>Bacteria</taxon>
        <taxon>Pseudomonadati</taxon>
        <taxon>Bacteroidota</taxon>
        <taxon>Bacteroidia</taxon>
        <taxon>Bacteroidales</taxon>
        <taxon>Bacteroidaceae</taxon>
        <taxon>Phocaeicola</taxon>
    </lineage>
</organism>
<reference evidence="1 2" key="1">
    <citation type="submission" date="2018-08" db="EMBL/GenBank/DDBJ databases">
        <title>A genome reference for cultivated species of the human gut microbiota.</title>
        <authorList>
            <person name="Zou Y."/>
            <person name="Xue W."/>
            <person name="Luo G."/>
        </authorList>
    </citation>
    <scope>NUCLEOTIDE SEQUENCE [LARGE SCALE GENOMIC DNA]</scope>
    <source>
        <strain evidence="1 2">TF05-18</strain>
    </source>
</reference>
<sequence length="132" mass="14356">MKEILTLIIFISNVFQVENDSVLVNMANFSGYAEGEYFKGDILPGAVDTQTVLPGGSTHLSARYMLKGIDQNEDSCHIYINNEVTSDTPKGYTQPTIVTDSRLLSSLITGKLVGKMDTTGGGFKIRIFVSGK</sequence>